<name>A0A8S5P4W8_9CAUD</name>
<evidence type="ECO:0000313" key="1">
    <source>
        <dbReference type="EMBL" id="DAE01685.1"/>
    </source>
</evidence>
<dbReference type="EMBL" id="BK015328">
    <property type="protein sequence ID" value="DAE01685.1"/>
    <property type="molecule type" value="Genomic_DNA"/>
</dbReference>
<protein>
    <submittedName>
        <fullName evidence="1">Uncharacterized protein</fullName>
    </submittedName>
</protein>
<accession>A0A8S5P4W8</accession>
<proteinExistence type="predicted"/>
<reference evidence="1" key="1">
    <citation type="journal article" date="2021" name="Proc. Natl. Acad. Sci. U.S.A.">
        <title>A Catalog of Tens of Thousands of Viruses from Human Metagenomes Reveals Hidden Associations with Chronic Diseases.</title>
        <authorList>
            <person name="Tisza M.J."/>
            <person name="Buck C.B."/>
        </authorList>
    </citation>
    <scope>NUCLEOTIDE SEQUENCE</scope>
    <source>
        <strain evidence="1">Ctkyp1</strain>
    </source>
</reference>
<sequence>MKKLTLVEYGCTGTGYRNGSDVPNCRVRTEFDTLDGLHVIADFGSYQRRDANKKGCPVVQPNALHVDGTYYDTEGYGRSYEYRLAQKGFDFSRFDFTRTGILAFINEVTGKNYTEIEFVERK</sequence>
<organism evidence="1">
    <name type="scientific">Siphoviridae sp. ctkyp1</name>
    <dbReference type="NCBI Taxonomy" id="2825646"/>
    <lineage>
        <taxon>Viruses</taxon>
        <taxon>Duplodnaviria</taxon>
        <taxon>Heunggongvirae</taxon>
        <taxon>Uroviricota</taxon>
        <taxon>Caudoviricetes</taxon>
    </lineage>
</organism>